<dbReference type="Pfam" id="PF01315">
    <property type="entry name" value="Ald_Xan_dh_C"/>
    <property type="match status" value="1"/>
</dbReference>
<dbReference type="Gene3D" id="3.90.1170.50">
    <property type="entry name" value="Aldehyde oxidase/xanthine dehydrogenase, a/b hammerhead"/>
    <property type="match status" value="1"/>
</dbReference>
<proteinExistence type="inferred from homology"/>
<evidence type="ECO:0000256" key="14">
    <source>
        <dbReference type="PIRSR" id="PIRSR000127-3"/>
    </source>
</evidence>
<dbReference type="Pfam" id="PF00111">
    <property type="entry name" value="Fer2"/>
    <property type="match status" value="1"/>
</dbReference>
<dbReference type="Gene3D" id="3.30.390.50">
    <property type="entry name" value="CO dehydrogenase flavoprotein, C-terminal domain"/>
    <property type="match status" value="1"/>
</dbReference>
<keyword evidence="7 13" id="KW-0274">FAD</keyword>
<feature type="domain" description="FAD-binding PCMH-type" evidence="17">
    <location>
        <begin position="299"/>
        <end position="504"/>
    </location>
</feature>
<dbReference type="InterPro" id="IPR005107">
    <property type="entry name" value="CO_DH_flav_C"/>
</dbReference>
<dbReference type="Pfam" id="PF00941">
    <property type="entry name" value="FAD_binding_5"/>
    <property type="match status" value="1"/>
</dbReference>
<dbReference type="PIRSF" id="PIRSF000127">
    <property type="entry name" value="Xanthine_DH"/>
    <property type="match status" value="1"/>
</dbReference>
<keyword evidence="6 14" id="KW-0479">Metal-binding</keyword>
<dbReference type="SUPFAM" id="SSF55447">
    <property type="entry name" value="CO dehydrogenase flavoprotein C-terminal domain-like"/>
    <property type="match status" value="1"/>
</dbReference>
<dbReference type="Proteomes" id="UP000775547">
    <property type="component" value="Unassembled WGS sequence"/>
</dbReference>
<sequence>MGDASQSFSAQASSSLLFYLNGTRITLDGSSIDPDATLLDFIRSQGPGLTGTKLGCGEGGCGACTVVVQSRHPRTGVLQHLAVNACLAPIISVDGKHVITVEGLGDSENPHPLQERMWKMSGSQCGFCTPGIIMSLYALLRTAYSDPAKLGRLTVDDIELNGALDGNLCRCTGYKTVLDSAKTFVGEYLAKAQGRDVADFVVPVNYAAANLDPGEVVEYPGSCRKTHDNHPDATLISPGSPKPVGCGRADCCQLSPDATTGKKHPYFPRFTFRPYRPNTELIFPPSLAAKDVSLRPLEFGNDERRWFRPVTLKQLVGLVGEYGTGKGVKLVGGSSEIQIEVKMKAQEYPISIYVADIPELYSVSPPTRERQSLEFGANLPLAELEVVCRGLLEQRGYSTAPLQAIIAQLRYFAGWQIRNVASAAGNIATASPISDLNPVFVAVGAKVVAQVPSSVGATGGFESATRIEVRMDGEGDEKFFVGYRRTRLPPGAVIEKVVVPLDGGPREVVKAYKQAKRRDDDIAIVTSCFVMRVGEDGVINHARFAYGGMAAWTITTPKTQAFVLGKAFTYVTLEGALEVLTAEIDLPYDVPGGMSSFRKTLALSFLFKFWNAVSVELGIPLDDADEVAKKALSTDPEDIIGSIHRQPSSGRRDNSDPYAQDVVGKQEPHLSGLKHTTGEAVYIDDMPRFQNEGYGALVLSMRARAKILSIHPEAALAMPGVLTFVCHTDLPTPKTNWWGTVALDEVFFAVDEVTAYAQPIGMVVATTKILAQKAARAVKVVYEDLGPPILTIEDALEKNSFHEQYDRRIARGGEIDQMLAQAEHVVEGTTRMGGQELESGEMEVFSSTQALTDCQHWVAQVTGVPRNRIVARGKRMGGGFGGKETRSSQLAAIVALAAKKSKRPVRCMLDRSEDMQTTGQRHPFLVNWKVGYTQQGKITALKAQLYANAGYSLDISGGVVDRALAHIENCFYIPNVDVRGRCCKTNTVSNTAFRGFGGPQGMIVAEHYAEVVAHQLGLDIDHVRQVSAGFIVDLFF</sequence>
<dbReference type="GO" id="GO:0071949">
    <property type="term" value="F:FAD binding"/>
    <property type="evidence" value="ECO:0007669"/>
    <property type="project" value="InterPro"/>
</dbReference>
<evidence type="ECO:0000256" key="8">
    <source>
        <dbReference type="ARBA" id="ARBA00023002"/>
    </source>
</evidence>
<dbReference type="Pfam" id="PF02738">
    <property type="entry name" value="MoCoBD_1"/>
    <property type="match status" value="1"/>
</dbReference>
<comment type="cofactor">
    <cofactor evidence="1 13">
        <name>FAD</name>
        <dbReference type="ChEBI" id="CHEBI:57692"/>
    </cofactor>
</comment>
<dbReference type="Gene3D" id="1.10.150.120">
    <property type="entry name" value="[2Fe-2S]-binding domain"/>
    <property type="match status" value="1"/>
</dbReference>
<comment type="cofactor">
    <cofactor evidence="14">
        <name>[2Fe-2S] cluster</name>
        <dbReference type="ChEBI" id="CHEBI:190135"/>
    </cofactor>
    <text evidence="14">Binds 2 [2Fe-2S] clusters.</text>
</comment>
<dbReference type="SUPFAM" id="SSF54665">
    <property type="entry name" value="CO dehydrogenase molybdoprotein N-domain-like"/>
    <property type="match status" value="1"/>
</dbReference>
<keyword evidence="4" id="KW-0285">Flavoprotein</keyword>
<dbReference type="Pfam" id="PF03450">
    <property type="entry name" value="CO_deh_flav_C"/>
    <property type="match status" value="1"/>
</dbReference>
<dbReference type="SUPFAM" id="SSF54292">
    <property type="entry name" value="2Fe-2S ferredoxin-like"/>
    <property type="match status" value="1"/>
</dbReference>
<evidence type="ECO:0000256" key="3">
    <source>
        <dbReference type="ARBA" id="ARBA00022505"/>
    </source>
</evidence>
<feature type="region of interest" description="Disordered" evidence="15">
    <location>
        <begin position="639"/>
        <end position="660"/>
    </location>
</feature>
<dbReference type="InterPro" id="IPR022407">
    <property type="entry name" value="OxRdtase_Mopterin_BS"/>
</dbReference>
<feature type="binding site" evidence="13">
    <location>
        <begin position="330"/>
        <end position="337"/>
    </location>
    <ligand>
        <name>FAD</name>
        <dbReference type="ChEBI" id="CHEBI:57692"/>
    </ligand>
</feature>
<feature type="binding site" evidence="14">
    <location>
        <position position="880"/>
    </location>
    <ligand>
        <name>Mo-molybdopterin</name>
        <dbReference type="ChEBI" id="CHEBI:71302"/>
    </ligand>
    <ligandPart>
        <name>Mo</name>
        <dbReference type="ChEBI" id="CHEBI:28685"/>
    </ligandPart>
</feature>
<dbReference type="PANTHER" id="PTHR45444:SF3">
    <property type="entry name" value="XANTHINE DEHYDROGENASE"/>
    <property type="match status" value="1"/>
</dbReference>
<feature type="domain" description="2Fe-2S ferredoxin-type" evidence="16">
    <location>
        <begin position="14"/>
        <end position="104"/>
    </location>
</feature>
<dbReference type="InterPro" id="IPR036683">
    <property type="entry name" value="CO_DH_flav_C_dom_sf"/>
</dbReference>
<evidence type="ECO:0000256" key="7">
    <source>
        <dbReference type="ARBA" id="ARBA00022827"/>
    </source>
</evidence>
<dbReference type="GO" id="GO:0051537">
    <property type="term" value="F:2 iron, 2 sulfur cluster binding"/>
    <property type="evidence" value="ECO:0007669"/>
    <property type="project" value="UniProtKB-KW"/>
</dbReference>
<dbReference type="AlphaFoldDB" id="A0A9P7KBU4"/>
<dbReference type="Pfam" id="PF01799">
    <property type="entry name" value="Fer2_2"/>
    <property type="match status" value="1"/>
</dbReference>
<dbReference type="InterPro" id="IPR002346">
    <property type="entry name" value="Mopterin_DH_FAD-bd"/>
</dbReference>
<evidence type="ECO:0000259" key="17">
    <source>
        <dbReference type="PROSITE" id="PS51387"/>
    </source>
</evidence>
<feature type="binding site" evidence="14">
    <location>
        <position position="169"/>
    </location>
    <ligand>
        <name>[2Fe-2S] cluster</name>
        <dbReference type="ChEBI" id="CHEBI:190135"/>
        <label>2</label>
    </ligand>
</feature>
<feature type="binding site" evidence="14">
    <location>
        <position position="849"/>
    </location>
    <ligand>
        <name>Mo-molybdopterin</name>
        <dbReference type="ChEBI" id="CHEBI:71302"/>
    </ligand>
    <ligandPart>
        <name>Mo</name>
        <dbReference type="ChEBI" id="CHEBI:28685"/>
    </ligandPart>
</feature>
<feature type="binding site" evidence="14">
    <location>
        <position position="125"/>
    </location>
    <ligand>
        <name>[2Fe-2S] cluster</name>
        <dbReference type="ChEBI" id="CHEBI:190135"/>
        <label>2</label>
    </ligand>
</feature>
<dbReference type="SUPFAM" id="SSF47741">
    <property type="entry name" value="CO dehydrogenase ISP C-domain like"/>
    <property type="match status" value="1"/>
</dbReference>
<feature type="binding site" evidence="14">
    <location>
        <position position="171"/>
    </location>
    <ligand>
        <name>[2Fe-2S] cluster</name>
        <dbReference type="ChEBI" id="CHEBI:190135"/>
        <label>2</label>
    </ligand>
</feature>
<comment type="similarity">
    <text evidence="2">Belongs to the xanthine dehydrogenase family.</text>
</comment>
<dbReference type="PANTHER" id="PTHR45444">
    <property type="entry name" value="XANTHINE DEHYDROGENASE"/>
    <property type="match status" value="1"/>
</dbReference>
<evidence type="ECO:0000256" key="13">
    <source>
        <dbReference type="PIRSR" id="PIRSR000127-2"/>
    </source>
</evidence>
<dbReference type="PROSITE" id="PS51085">
    <property type="entry name" value="2FE2S_FER_2"/>
    <property type="match status" value="1"/>
</dbReference>
<dbReference type="SMART" id="SM01008">
    <property type="entry name" value="Ald_Xan_dh_C"/>
    <property type="match status" value="1"/>
</dbReference>
<accession>A0A9P7KBU4</accession>
<feature type="binding site" evidence="13">
    <location>
        <position position="884"/>
    </location>
    <ligand>
        <name>substrate</name>
    </ligand>
</feature>
<evidence type="ECO:0000313" key="18">
    <source>
        <dbReference type="EMBL" id="KAG5646151.1"/>
    </source>
</evidence>
<feature type="binding site" evidence="13">
    <location>
        <position position="996"/>
    </location>
    <ligand>
        <name>substrate</name>
    </ligand>
</feature>
<evidence type="ECO:0000256" key="4">
    <source>
        <dbReference type="ARBA" id="ARBA00022630"/>
    </source>
</evidence>
<keyword evidence="5 14" id="KW-0001">2Fe-2S</keyword>
<evidence type="ECO:0008006" key="20">
    <source>
        <dbReference type="Google" id="ProtNLM"/>
    </source>
</evidence>
<dbReference type="FunFam" id="3.30.365.10:FF:000001">
    <property type="entry name" value="Xanthine dehydrogenase oxidase"/>
    <property type="match status" value="1"/>
</dbReference>
<dbReference type="FunFam" id="3.90.1170.50:FF:000001">
    <property type="entry name" value="Aldehyde oxidase 1"/>
    <property type="match status" value="1"/>
</dbReference>
<dbReference type="Gene3D" id="3.10.20.30">
    <property type="match status" value="1"/>
</dbReference>
<evidence type="ECO:0000256" key="1">
    <source>
        <dbReference type="ARBA" id="ARBA00001974"/>
    </source>
</evidence>
<dbReference type="InterPro" id="IPR008274">
    <property type="entry name" value="AldOxase/xan_DH_MoCoBD1"/>
</dbReference>
<keyword evidence="9 14" id="KW-0408">Iron</keyword>
<gene>
    <name evidence="18" type="ORF">DXG03_004204</name>
</gene>
<evidence type="ECO:0000256" key="5">
    <source>
        <dbReference type="ARBA" id="ARBA00022714"/>
    </source>
</evidence>
<evidence type="ECO:0000259" key="16">
    <source>
        <dbReference type="PROSITE" id="PS51085"/>
    </source>
</evidence>
<dbReference type="EMBL" id="JABCKV010000025">
    <property type="protein sequence ID" value="KAG5646151.1"/>
    <property type="molecule type" value="Genomic_DNA"/>
</dbReference>
<keyword evidence="10 14" id="KW-0411">Iron-sulfur</keyword>
<feature type="binding site" evidence="14">
    <location>
        <position position="61"/>
    </location>
    <ligand>
        <name>[2Fe-2S] cluster</name>
        <dbReference type="ChEBI" id="CHEBI:190135"/>
        <label>1</label>
    </ligand>
</feature>
<feature type="binding site" evidence="13">
    <location>
        <position position="412"/>
    </location>
    <ligand>
        <name>FAD</name>
        <dbReference type="ChEBI" id="CHEBI:57692"/>
    </ligand>
</feature>
<dbReference type="InterPro" id="IPR000674">
    <property type="entry name" value="Ald_Oxase/Xan_DH_a/b"/>
</dbReference>
<dbReference type="InterPro" id="IPR036010">
    <property type="entry name" value="2Fe-2S_ferredoxin-like_sf"/>
</dbReference>
<dbReference type="InterPro" id="IPR036318">
    <property type="entry name" value="FAD-bd_PCMH-like_sf"/>
</dbReference>
<evidence type="ECO:0000256" key="10">
    <source>
        <dbReference type="ARBA" id="ARBA00023014"/>
    </source>
</evidence>
<dbReference type="InterPro" id="IPR036856">
    <property type="entry name" value="Ald_Oxase/Xan_DH_a/b_sf"/>
</dbReference>
<keyword evidence="11" id="KW-0520">NAD</keyword>
<reference evidence="18" key="1">
    <citation type="submission" date="2020-07" db="EMBL/GenBank/DDBJ databases">
        <authorList>
            <person name="Nieuwenhuis M."/>
            <person name="Van De Peppel L.J.J."/>
        </authorList>
    </citation>
    <scope>NUCLEOTIDE SEQUENCE</scope>
    <source>
        <strain evidence="18">AP01</strain>
        <tissue evidence="18">Mycelium</tissue>
    </source>
</reference>
<comment type="cofactor">
    <cofactor evidence="14">
        <name>Mo-molybdopterin</name>
        <dbReference type="ChEBI" id="CHEBI:71302"/>
    </cofactor>
    <text evidence="14">Binds 1 Mo-molybdopterin (Mo-MPT) cofactor per subunit.</text>
</comment>
<evidence type="ECO:0000313" key="19">
    <source>
        <dbReference type="Proteomes" id="UP000775547"/>
    </source>
</evidence>
<dbReference type="OrthoDB" id="8300278at2759"/>
<dbReference type="PROSITE" id="PS51387">
    <property type="entry name" value="FAD_PCMH"/>
    <property type="match status" value="1"/>
</dbReference>
<evidence type="ECO:0000256" key="12">
    <source>
        <dbReference type="ARBA" id="ARBA00034078"/>
    </source>
</evidence>
<evidence type="ECO:0000256" key="11">
    <source>
        <dbReference type="ARBA" id="ARBA00023027"/>
    </source>
</evidence>
<feature type="binding site" evidence="14">
    <location>
        <position position="64"/>
    </location>
    <ligand>
        <name>[2Fe-2S] cluster</name>
        <dbReference type="ChEBI" id="CHEBI:190135"/>
        <label>1</label>
    </ligand>
</feature>
<comment type="cofactor">
    <cofactor evidence="12">
        <name>[2Fe-2S] cluster</name>
        <dbReference type="ChEBI" id="CHEBI:190135"/>
    </cofactor>
</comment>
<feature type="binding site" evidence="13">
    <location>
        <position position="962"/>
    </location>
    <ligand>
        <name>substrate</name>
    </ligand>
</feature>
<dbReference type="InterPro" id="IPR036884">
    <property type="entry name" value="2Fe-2S-bd_dom_sf"/>
</dbReference>
<feature type="binding site" evidence="13">
    <location>
        <position position="513"/>
    </location>
    <ligand>
        <name>FAD</name>
        <dbReference type="ChEBI" id="CHEBI:57692"/>
    </ligand>
</feature>
<dbReference type="SUPFAM" id="SSF56003">
    <property type="entry name" value="Molybdenum cofactor-binding domain"/>
    <property type="match status" value="1"/>
</dbReference>
<dbReference type="FunFam" id="3.10.20.30:FF:000012">
    <property type="entry name" value="Xanthine dehydrogenase/oxidase"/>
    <property type="match status" value="1"/>
</dbReference>
<dbReference type="GO" id="GO:0005506">
    <property type="term" value="F:iron ion binding"/>
    <property type="evidence" value="ECO:0007669"/>
    <property type="project" value="InterPro"/>
</dbReference>
<dbReference type="InterPro" id="IPR016167">
    <property type="entry name" value="FAD-bd_PCMH_sub1"/>
</dbReference>
<dbReference type="InterPro" id="IPR016169">
    <property type="entry name" value="FAD-bd_PCMH_sub2"/>
</dbReference>
<dbReference type="InterPro" id="IPR016166">
    <property type="entry name" value="FAD-bd_PCMH"/>
</dbReference>
<dbReference type="GO" id="GO:0043546">
    <property type="term" value="F:molybdopterin cofactor binding"/>
    <property type="evidence" value="ECO:0007669"/>
    <property type="project" value="InterPro"/>
</dbReference>
<protein>
    <recommendedName>
        <fullName evidence="20">Xanthine dehydrogenase</fullName>
    </recommendedName>
</protein>
<dbReference type="SMART" id="SM01092">
    <property type="entry name" value="CO_deh_flav_C"/>
    <property type="match status" value="1"/>
</dbReference>
<dbReference type="PROSITE" id="PS00197">
    <property type="entry name" value="2FE2S_FER_1"/>
    <property type="match status" value="1"/>
</dbReference>
<name>A0A9P7KBU4_9AGAR</name>
<dbReference type="InterPro" id="IPR012675">
    <property type="entry name" value="Beta-grasp_dom_sf"/>
</dbReference>
<dbReference type="InterPro" id="IPR016208">
    <property type="entry name" value="Ald_Oxase/xanthine_DH-like"/>
</dbReference>
<evidence type="ECO:0000256" key="6">
    <source>
        <dbReference type="ARBA" id="ARBA00022723"/>
    </source>
</evidence>
<dbReference type="InterPro" id="IPR037165">
    <property type="entry name" value="AldOxase/xan_DH_Mopterin-bd_sf"/>
</dbReference>
<feature type="binding site" evidence="14">
    <location>
        <position position="56"/>
    </location>
    <ligand>
        <name>[2Fe-2S] cluster</name>
        <dbReference type="ChEBI" id="CHEBI:190135"/>
        <label>1</label>
    </ligand>
</feature>
<reference evidence="18" key="2">
    <citation type="submission" date="2021-10" db="EMBL/GenBank/DDBJ databases">
        <title>Phylogenomics reveals ancestral predisposition of the termite-cultivated fungus Termitomyces towards a domesticated lifestyle.</title>
        <authorList>
            <person name="Auxier B."/>
            <person name="Grum-Grzhimaylo A."/>
            <person name="Cardenas M.E."/>
            <person name="Lodge J.D."/>
            <person name="Laessoe T."/>
            <person name="Pedersen O."/>
            <person name="Smith M.E."/>
            <person name="Kuyper T.W."/>
            <person name="Franco-Molano E.A."/>
            <person name="Baroni T.J."/>
            <person name="Aanen D.K."/>
        </authorList>
    </citation>
    <scope>NUCLEOTIDE SEQUENCE</scope>
    <source>
        <strain evidence="18">AP01</strain>
        <tissue evidence="18">Mycelium</tissue>
    </source>
</reference>
<feature type="binding site" evidence="13">
    <location>
        <position position="435"/>
    </location>
    <ligand>
        <name>FAD</name>
        <dbReference type="ChEBI" id="CHEBI:57692"/>
    </ligand>
</feature>
<dbReference type="Gene3D" id="3.30.43.10">
    <property type="entry name" value="Uridine Diphospho-n-acetylenolpyruvylglucosamine Reductase, domain 2"/>
    <property type="match status" value="1"/>
</dbReference>
<keyword evidence="3 14" id="KW-0500">Molybdenum</keyword>
<evidence type="ECO:0000256" key="9">
    <source>
        <dbReference type="ARBA" id="ARBA00023004"/>
    </source>
</evidence>
<feature type="binding site" evidence="14">
    <location>
        <position position="128"/>
    </location>
    <ligand>
        <name>[2Fe-2S] cluster</name>
        <dbReference type="ChEBI" id="CHEBI:190135"/>
        <label>2</label>
    </ligand>
</feature>
<dbReference type="Gene3D" id="3.30.465.10">
    <property type="match status" value="1"/>
</dbReference>
<dbReference type="InterPro" id="IPR002888">
    <property type="entry name" value="2Fe-2S-bd"/>
</dbReference>
<keyword evidence="8" id="KW-0560">Oxidoreductase</keyword>
<dbReference type="Gene3D" id="3.30.365.10">
    <property type="entry name" value="Aldehyde oxidase/xanthine dehydrogenase, molybdopterin binding domain"/>
    <property type="match status" value="2"/>
</dbReference>
<evidence type="ECO:0000256" key="2">
    <source>
        <dbReference type="ARBA" id="ARBA00006849"/>
    </source>
</evidence>
<dbReference type="InterPro" id="IPR006058">
    <property type="entry name" value="2Fe2S_fd_BS"/>
</dbReference>
<dbReference type="GO" id="GO:0016491">
    <property type="term" value="F:oxidoreductase activity"/>
    <property type="evidence" value="ECO:0007669"/>
    <property type="project" value="UniProtKB-KW"/>
</dbReference>
<keyword evidence="19" id="KW-1185">Reference proteome</keyword>
<evidence type="ECO:0000256" key="15">
    <source>
        <dbReference type="SAM" id="MobiDB-lite"/>
    </source>
</evidence>
<dbReference type="PROSITE" id="PS00559">
    <property type="entry name" value="MOLYBDOPTERIN_EUK"/>
    <property type="match status" value="1"/>
</dbReference>
<organism evidence="18 19">
    <name type="scientific">Asterophora parasitica</name>
    <dbReference type="NCBI Taxonomy" id="117018"/>
    <lineage>
        <taxon>Eukaryota</taxon>
        <taxon>Fungi</taxon>
        <taxon>Dikarya</taxon>
        <taxon>Basidiomycota</taxon>
        <taxon>Agaricomycotina</taxon>
        <taxon>Agaricomycetes</taxon>
        <taxon>Agaricomycetidae</taxon>
        <taxon>Agaricales</taxon>
        <taxon>Tricholomatineae</taxon>
        <taxon>Lyophyllaceae</taxon>
        <taxon>Asterophora</taxon>
    </lineage>
</organism>
<feature type="binding site" evidence="14">
    <location>
        <position position="86"/>
    </location>
    <ligand>
        <name>[2Fe-2S] cluster</name>
        <dbReference type="ChEBI" id="CHEBI:190135"/>
        <label>1</label>
    </ligand>
</feature>
<feature type="binding site" evidence="13">
    <location>
        <begin position="422"/>
        <end position="426"/>
    </location>
    <ligand>
        <name>FAD</name>
        <dbReference type="ChEBI" id="CHEBI:57692"/>
    </ligand>
</feature>
<dbReference type="SUPFAM" id="SSF56176">
    <property type="entry name" value="FAD-binding/transporter-associated domain-like"/>
    <property type="match status" value="1"/>
</dbReference>
<comment type="caution">
    <text evidence="18">The sequence shown here is derived from an EMBL/GenBank/DDBJ whole genome shotgun (WGS) entry which is preliminary data.</text>
</comment>
<feature type="binding site" evidence="14">
    <location>
        <position position="994"/>
    </location>
    <ligand>
        <name>Mo-molybdopterin</name>
        <dbReference type="ChEBI" id="CHEBI:71302"/>
    </ligand>
    <ligandPart>
        <name>Mo</name>
        <dbReference type="ChEBI" id="CHEBI:28685"/>
    </ligandPart>
</feature>
<dbReference type="InterPro" id="IPR001041">
    <property type="entry name" value="2Fe-2S_ferredoxin-type"/>
</dbReference>